<evidence type="ECO:0000313" key="2">
    <source>
        <dbReference type="EMBL" id="MFH4980048.1"/>
    </source>
</evidence>
<evidence type="ECO:0000256" key="1">
    <source>
        <dbReference type="SAM" id="SignalP"/>
    </source>
</evidence>
<dbReference type="EMBL" id="JBGFUD010004983">
    <property type="protein sequence ID" value="MFH4980048.1"/>
    <property type="molecule type" value="Genomic_DNA"/>
</dbReference>
<dbReference type="Proteomes" id="UP001608902">
    <property type="component" value="Unassembled WGS sequence"/>
</dbReference>
<organism evidence="2 3">
    <name type="scientific">Gnathostoma spinigerum</name>
    <dbReference type="NCBI Taxonomy" id="75299"/>
    <lineage>
        <taxon>Eukaryota</taxon>
        <taxon>Metazoa</taxon>
        <taxon>Ecdysozoa</taxon>
        <taxon>Nematoda</taxon>
        <taxon>Chromadorea</taxon>
        <taxon>Rhabditida</taxon>
        <taxon>Spirurina</taxon>
        <taxon>Gnathostomatomorpha</taxon>
        <taxon>Gnathostomatoidea</taxon>
        <taxon>Gnathostomatidae</taxon>
        <taxon>Gnathostoma</taxon>
    </lineage>
</organism>
<dbReference type="AlphaFoldDB" id="A0ABD6EJ96"/>
<feature type="chain" id="PRO_5044880891" evidence="1">
    <location>
        <begin position="22"/>
        <end position="213"/>
    </location>
</feature>
<protein>
    <submittedName>
        <fullName evidence="2">Uncharacterized protein</fullName>
    </submittedName>
</protein>
<proteinExistence type="predicted"/>
<accession>A0ABD6EJ96</accession>
<reference evidence="2 3" key="1">
    <citation type="submission" date="2024-08" db="EMBL/GenBank/DDBJ databases">
        <title>Gnathostoma spinigerum genome.</title>
        <authorList>
            <person name="Gonzalez-Bertolin B."/>
            <person name="Monzon S."/>
            <person name="Zaballos A."/>
            <person name="Jimenez P."/>
            <person name="Dekumyoy P."/>
            <person name="Varona S."/>
            <person name="Cuesta I."/>
            <person name="Sumanam S."/>
            <person name="Adisakwattana P."/>
            <person name="Gasser R.B."/>
            <person name="Hernandez-Gonzalez A."/>
            <person name="Young N.D."/>
            <person name="Perteguer M.J."/>
        </authorList>
    </citation>
    <scope>NUCLEOTIDE SEQUENCE [LARGE SCALE GENOMIC DNA]</scope>
    <source>
        <strain evidence="2">AL3</strain>
        <tissue evidence="2">Liver</tissue>
    </source>
</reference>
<dbReference type="Gene3D" id="2.40.160.110">
    <property type="match status" value="1"/>
</dbReference>
<keyword evidence="3" id="KW-1185">Reference proteome</keyword>
<keyword evidence="1" id="KW-0732">Signal</keyword>
<comment type="caution">
    <text evidence="2">The sequence shown here is derived from an EMBL/GenBank/DDBJ whole genome shotgun (WGS) entry which is preliminary data.</text>
</comment>
<sequence>MFNWMTFVSIVVVCGTDFTYSMKYRPFQNEETGHFGLKNRRNTPCLVLKFDAKLYIFDENYMNTTVQIPKLSSSNVKIHGYCAANDSRKQPAKISAVWLAGNSTKKLTLLFSAARMRSSVKQLSEVRWLLKSITLSSLDEGKITEKTSDEVIMSAPLKQKYVCRDKLNVTLKSNNQTSTILEMQPIIEAQPYNAAVTYANSEFTVFVMQYSHP</sequence>
<evidence type="ECO:0000313" key="3">
    <source>
        <dbReference type="Proteomes" id="UP001608902"/>
    </source>
</evidence>
<feature type="signal peptide" evidence="1">
    <location>
        <begin position="1"/>
        <end position="21"/>
    </location>
</feature>
<name>A0ABD6EJ96_9BILA</name>
<gene>
    <name evidence="2" type="ORF">AB6A40_006757</name>
</gene>